<protein>
    <submittedName>
        <fullName evidence="1">Uncharacterized protein</fullName>
    </submittedName>
</protein>
<name>A0ABS8ULJ1_DATST</name>
<evidence type="ECO:0000313" key="2">
    <source>
        <dbReference type="Proteomes" id="UP000823775"/>
    </source>
</evidence>
<accession>A0ABS8ULJ1</accession>
<feature type="non-terminal residue" evidence="1">
    <location>
        <position position="66"/>
    </location>
</feature>
<comment type="caution">
    <text evidence="1">The sequence shown here is derived from an EMBL/GenBank/DDBJ whole genome shotgun (WGS) entry which is preliminary data.</text>
</comment>
<gene>
    <name evidence="1" type="ORF">HAX54_017985</name>
</gene>
<reference evidence="1 2" key="1">
    <citation type="journal article" date="2021" name="BMC Genomics">
        <title>Datura genome reveals duplications of psychoactive alkaloid biosynthetic genes and high mutation rate following tissue culture.</title>
        <authorList>
            <person name="Rajewski A."/>
            <person name="Carter-House D."/>
            <person name="Stajich J."/>
            <person name="Litt A."/>
        </authorList>
    </citation>
    <scope>NUCLEOTIDE SEQUENCE [LARGE SCALE GENOMIC DNA]</scope>
    <source>
        <strain evidence="1">AR-01</strain>
    </source>
</reference>
<sequence>ATALTLRSIDTSQIAIGDSLISRRWKVQGSWVLPSASYSPAVYGSLPAARRSSIGAASFFMMIPHL</sequence>
<dbReference type="EMBL" id="JACEIK010002208">
    <property type="protein sequence ID" value="MCD9559749.1"/>
    <property type="molecule type" value="Genomic_DNA"/>
</dbReference>
<organism evidence="1 2">
    <name type="scientific">Datura stramonium</name>
    <name type="common">Jimsonweed</name>
    <name type="synonym">Common thornapple</name>
    <dbReference type="NCBI Taxonomy" id="4076"/>
    <lineage>
        <taxon>Eukaryota</taxon>
        <taxon>Viridiplantae</taxon>
        <taxon>Streptophyta</taxon>
        <taxon>Embryophyta</taxon>
        <taxon>Tracheophyta</taxon>
        <taxon>Spermatophyta</taxon>
        <taxon>Magnoliopsida</taxon>
        <taxon>eudicotyledons</taxon>
        <taxon>Gunneridae</taxon>
        <taxon>Pentapetalae</taxon>
        <taxon>asterids</taxon>
        <taxon>lamiids</taxon>
        <taxon>Solanales</taxon>
        <taxon>Solanaceae</taxon>
        <taxon>Solanoideae</taxon>
        <taxon>Datureae</taxon>
        <taxon>Datura</taxon>
    </lineage>
</organism>
<keyword evidence="2" id="KW-1185">Reference proteome</keyword>
<evidence type="ECO:0000313" key="1">
    <source>
        <dbReference type="EMBL" id="MCD9559749.1"/>
    </source>
</evidence>
<feature type="non-terminal residue" evidence="1">
    <location>
        <position position="1"/>
    </location>
</feature>
<dbReference type="Proteomes" id="UP000823775">
    <property type="component" value="Unassembled WGS sequence"/>
</dbReference>
<proteinExistence type="predicted"/>